<comment type="subcellular location">
    <subcellularLocation>
        <location evidence="1">Membrane</location>
        <topology evidence="1">Multi-pass membrane protein</topology>
    </subcellularLocation>
</comment>
<evidence type="ECO:0000259" key="6">
    <source>
        <dbReference type="Pfam" id="PF01957"/>
    </source>
</evidence>
<evidence type="ECO:0000256" key="4">
    <source>
        <dbReference type="ARBA" id="ARBA00023136"/>
    </source>
</evidence>
<sequence>MGLWLLPQIDFQLPLWVILLAEAVLLVSSVYFYHVGTVTLDQKPRTGSETIIGSSAVVVESVNPKGMIRLDGELWEAVTSGVSIPRGGEVVVVGRDKMRLWVKPK</sequence>
<keyword evidence="4 5" id="KW-0472">Membrane</keyword>
<organism evidence="7 8">
    <name type="scientific">Dehalococcoides mccartyi</name>
    <dbReference type="NCBI Taxonomy" id="61435"/>
    <lineage>
        <taxon>Bacteria</taxon>
        <taxon>Bacillati</taxon>
        <taxon>Chloroflexota</taxon>
        <taxon>Dehalococcoidia</taxon>
        <taxon>Dehalococcoidales</taxon>
        <taxon>Dehalococcoidaceae</taxon>
        <taxon>Dehalococcoides</taxon>
    </lineage>
</organism>
<dbReference type="PANTHER" id="PTHR33507">
    <property type="entry name" value="INNER MEMBRANE PROTEIN YBBJ"/>
    <property type="match status" value="1"/>
</dbReference>
<protein>
    <recommendedName>
        <fullName evidence="6">NfeD-like C-terminal domain-containing protein</fullName>
    </recommendedName>
</protein>
<dbReference type="Proteomes" id="UP000248786">
    <property type="component" value="Unassembled WGS sequence"/>
</dbReference>
<comment type="caution">
    <text evidence="7">The sequence shown here is derived from an EMBL/GenBank/DDBJ whole genome shotgun (WGS) entry which is preliminary data.</text>
</comment>
<proteinExistence type="predicted"/>
<dbReference type="SUPFAM" id="SSF141322">
    <property type="entry name" value="NfeD domain-like"/>
    <property type="match status" value="1"/>
</dbReference>
<gene>
    <name evidence="7" type="ORF">C1G86_1227</name>
</gene>
<evidence type="ECO:0000256" key="1">
    <source>
        <dbReference type="ARBA" id="ARBA00004141"/>
    </source>
</evidence>
<dbReference type="GO" id="GO:0016020">
    <property type="term" value="C:membrane"/>
    <property type="evidence" value="ECO:0007669"/>
    <property type="project" value="UniProtKB-SubCell"/>
</dbReference>
<accession>A0A328ENV6</accession>
<feature type="domain" description="NfeD-like C-terminal" evidence="6">
    <location>
        <begin position="49"/>
        <end position="104"/>
    </location>
</feature>
<evidence type="ECO:0000256" key="5">
    <source>
        <dbReference type="SAM" id="Phobius"/>
    </source>
</evidence>
<dbReference type="EMBL" id="QGLD01000011">
    <property type="protein sequence ID" value="RAL70325.1"/>
    <property type="molecule type" value="Genomic_DNA"/>
</dbReference>
<dbReference type="InterPro" id="IPR052165">
    <property type="entry name" value="Membrane_assoc_protease"/>
</dbReference>
<dbReference type="RefSeq" id="WP_227028523.1">
    <property type="nucleotide sequence ID" value="NZ_AP024514.1"/>
</dbReference>
<reference evidence="7 8" key="1">
    <citation type="submission" date="2018-05" db="EMBL/GenBank/DDBJ databases">
        <title>Draft genome sequences of Dehalococcoides mccartyi strains RC and KS.</title>
        <authorList>
            <person name="Higgins S.A."/>
            <person name="Padilla-Crespo E."/>
            <person name="Loeffler F.E."/>
        </authorList>
    </citation>
    <scope>NUCLEOTIDE SEQUENCE [LARGE SCALE GENOMIC DNA]</scope>
    <source>
        <strain evidence="7 8">KS</strain>
    </source>
</reference>
<evidence type="ECO:0000313" key="7">
    <source>
        <dbReference type="EMBL" id="RAL70325.1"/>
    </source>
</evidence>
<evidence type="ECO:0000313" key="8">
    <source>
        <dbReference type="Proteomes" id="UP000248786"/>
    </source>
</evidence>
<dbReference type="InterPro" id="IPR002810">
    <property type="entry name" value="NfeD-like_C"/>
</dbReference>
<evidence type="ECO:0000256" key="2">
    <source>
        <dbReference type="ARBA" id="ARBA00022692"/>
    </source>
</evidence>
<dbReference type="Pfam" id="PF01957">
    <property type="entry name" value="NfeD"/>
    <property type="match status" value="1"/>
</dbReference>
<dbReference type="AlphaFoldDB" id="A0A328ENV6"/>
<dbReference type="InterPro" id="IPR012340">
    <property type="entry name" value="NA-bd_OB-fold"/>
</dbReference>
<evidence type="ECO:0000256" key="3">
    <source>
        <dbReference type="ARBA" id="ARBA00022989"/>
    </source>
</evidence>
<keyword evidence="3 5" id="KW-1133">Transmembrane helix</keyword>
<dbReference type="Gene3D" id="2.40.50.140">
    <property type="entry name" value="Nucleic acid-binding proteins"/>
    <property type="match status" value="1"/>
</dbReference>
<name>A0A328ENV6_9CHLR</name>
<keyword evidence="2 5" id="KW-0812">Transmembrane</keyword>
<feature type="transmembrane region" description="Helical" evidence="5">
    <location>
        <begin position="13"/>
        <end position="33"/>
    </location>
</feature>